<evidence type="ECO:0000256" key="4">
    <source>
        <dbReference type="ARBA" id="ARBA00022679"/>
    </source>
</evidence>
<comment type="similarity">
    <text evidence="2 10">Belongs to the transketolase family. DXPS subfamily.</text>
</comment>
<feature type="binding site" evidence="10">
    <location>
        <position position="156"/>
    </location>
    <ligand>
        <name>Mg(2+)</name>
        <dbReference type="ChEBI" id="CHEBI:18420"/>
    </ligand>
</feature>
<feature type="binding site" evidence="10">
    <location>
        <position position="82"/>
    </location>
    <ligand>
        <name>thiamine diphosphate</name>
        <dbReference type="ChEBI" id="CHEBI:58937"/>
    </ligand>
</feature>
<dbReference type="AlphaFoldDB" id="A0A4P7W013"/>
<dbReference type="InterPro" id="IPR009014">
    <property type="entry name" value="Transketo_C/PFOR_II"/>
</dbReference>
<dbReference type="SMART" id="SM00861">
    <property type="entry name" value="Transket_pyr"/>
    <property type="match status" value="1"/>
</dbReference>
<keyword evidence="5 10" id="KW-0479">Metal-binding</keyword>
<dbReference type="InterPro" id="IPR029061">
    <property type="entry name" value="THDP-binding"/>
</dbReference>
<evidence type="ECO:0000256" key="5">
    <source>
        <dbReference type="ARBA" id="ARBA00022723"/>
    </source>
</evidence>
<dbReference type="RefSeq" id="WP_136413794.1">
    <property type="nucleotide sequence ID" value="NZ_CP039396.1"/>
</dbReference>
<dbReference type="InterPro" id="IPR020826">
    <property type="entry name" value="Transketolase_BS"/>
</dbReference>
<dbReference type="PANTHER" id="PTHR43322">
    <property type="entry name" value="1-D-DEOXYXYLULOSE 5-PHOSPHATE SYNTHASE-RELATED"/>
    <property type="match status" value="1"/>
</dbReference>
<feature type="binding site" evidence="10">
    <location>
        <position position="185"/>
    </location>
    <ligand>
        <name>thiamine diphosphate</name>
        <dbReference type="ChEBI" id="CHEBI:58937"/>
    </ligand>
</feature>
<feature type="binding site" evidence="10">
    <location>
        <position position="185"/>
    </location>
    <ligand>
        <name>Mg(2+)</name>
        <dbReference type="ChEBI" id="CHEBI:18420"/>
    </ligand>
</feature>
<dbReference type="GO" id="GO:0030976">
    <property type="term" value="F:thiamine pyrophosphate binding"/>
    <property type="evidence" value="ECO:0007669"/>
    <property type="project" value="UniProtKB-UniRule"/>
</dbReference>
<gene>
    <name evidence="10 12" type="primary">dxs</name>
    <name evidence="12" type="ORF">E7747_01920</name>
</gene>
<dbReference type="HAMAP" id="MF_00315">
    <property type="entry name" value="DXP_synth"/>
    <property type="match status" value="1"/>
</dbReference>
<dbReference type="InterPro" id="IPR005477">
    <property type="entry name" value="Dxylulose-5-P_synthase"/>
</dbReference>
<organism evidence="12 13">
    <name type="scientific">Duncaniella dubosii</name>
    <dbReference type="NCBI Taxonomy" id="2518971"/>
    <lineage>
        <taxon>Bacteria</taxon>
        <taxon>Pseudomonadati</taxon>
        <taxon>Bacteroidota</taxon>
        <taxon>Bacteroidia</taxon>
        <taxon>Bacteroidales</taxon>
        <taxon>Muribaculaceae</taxon>
        <taxon>Duncaniella</taxon>
    </lineage>
</organism>
<keyword evidence="13" id="KW-1185">Reference proteome</keyword>
<dbReference type="GO" id="GO:0019288">
    <property type="term" value="P:isopentenyl diphosphate biosynthetic process, methylerythritol 4-phosphate pathway"/>
    <property type="evidence" value="ECO:0007669"/>
    <property type="project" value="TreeGrafter"/>
</dbReference>
<keyword evidence="8 10" id="KW-0786">Thiamine pyrophosphate</keyword>
<dbReference type="GO" id="GO:0009228">
    <property type="term" value="P:thiamine biosynthetic process"/>
    <property type="evidence" value="ECO:0007669"/>
    <property type="project" value="UniProtKB-UniRule"/>
</dbReference>
<evidence type="ECO:0000313" key="12">
    <source>
        <dbReference type="EMBL" id="QCD41174.1"/>
    </source>
</evidence>
<comment type="function">
    <text evidence="10">Catalyzes the acyloin condensation reaction between C atoms 2 and 3 of pyruvate and glyceraldehyde 3-phosphate to yield 1-deoxy-D-xylulose-5-phosphate (DXP).</text>
</comment>
<dbReference type="Pfam" id="PF02780">
    <property type="entry name" value="Transketolase_C"/>
    <property type="match status" value="1"/>
</dbReference>
<dbReference type="FunFam" id="3.40.50.970:FF:000005">
    <property type="entry name" value="1-deoxy-D-xylulose-5-phosphate synthase"/>
    <property type="match status" value="1"/>
</dbReference>
<protein>
    <recommendedName>
        <fullName evidence="10">1-deoxy-D-xylulose-5-phosphate synthase</fullName>
        <ecNumber evidence="10">2.2.1.7</ecNumber>
    </recommendedName>
    <alternativeName>
        <fullName evidence="10">1-deoxyxylulose-5-phosphate synthase</fullName>
        <shortName evidence="10">DXP synthase</shortName>
        <shortName evidence="10">DXPS</shortName>
    </alternativeName>
</protein>
<feature type="binding site" evidence="10">
    <location>
        <position position="297"/>
    </location>
    <ligand>
        <name>thiamine diphosphate</name>
        <dbReference type="ChEBI" id="CHEBI:58937"/>
    </ligand>
</feature>
<dbReference type="Gene3D" id="3.40.50.920">
    <property type="match status" value="1"/>
</dbReference>
<dbReference type="GO" id="GO:0000287">
    <property type="term" value="F:magnesium ion binding"/>
    <property type="evidence" value="ECO:0007669"/>
    <property type="project" value="UniProtKB-UniRule"/>
</dbReference>
<dbReference type="CDD" id="cd02007">
    <property type="entry name" value="TPP_DXS"/>
    <property type="match status" value="1"/>
</dbReference>
<dbReference type="NCBIfam" id="NF003933">
    <property type="entry name" value="PRK05444.2-2"/>
    <property type="match status" value="1"/>
</dbReference>
<evidence type="ECO:0000256" key="7">
    <source>
        <dbReference type="ARBA" id="ARBA00022977"/>
    </source>
</evidence>
<keyword evidence="4 10" id="KW-0808">Transferase</keyword>
<accession>A0A4P7W013</accession>
<name>A0A4P7W013_9BACT</name>
<dbReference type="GO" id="GO:0005829">
    <property type="term" value="C:cytosol"/>
    <property type="evidence" value="ECO:0007669"/>
    <property type="project" value="TreeGrafter"/>
</dbReference>
<dbReference type="InterPro" id="IPR005475">
    <property type="entry name" value="Transketolase-like_Pyr-bd"/>
</dbReference>
<keyword evidence="7 10" id="KW-0784">Thiamine biosynthesis</keyword>
<dbReference type="KEGG" id="ddb:E7747_01920"/>
<comment type="cofactor">
    <cofactor evidence="10">
        <name>Mg(2+)</name>
        <dbReference type="ChEBI" id="CHEBI:18420"/>
    </cofactor>
    <text evidence="10">Binds 1 Mg(2+) ion per subunit.</text>
</comment>
<evidence type="ECO:0000256" key="9">
    <source>
        <dbReference type="ARBA" id="ARBA00023229"/>
    </source>
</evidence>
<comment type="pathway">
    <text evidence="1 10">Metabolic intermediate biosynthesis; 1-deoxy-D-xylulose 5-phosphate biosynthesis; 1-deoxy-D-xylulose 5-phosphate from D-glyceraldehyde 3-phosphate and pyruvate: step 1/1.</text>
</comment>
<dbReference type="EC" id="2.2.1.7" evidence="10"/>
<dbReference type="GO" id="GO:0016114">
    <property type="term" value="P:terpenoid biosynthetic process"/>
    <property type="evidence" value="ECO:0007669"/>
    <property type="project" value="UniProtKB-UniRule"/>
</dbReference>
<dbReference type="CDD" id="cd07033">
    <property type="entry name" value="TPP_PYR_DXS_TK_like"/>
    <property type="match status" value="1"/>
</dbReference>
<comment type="subunit">
    <text evidence="3 10">Homodimer.</text>
</comment>
<feature type="domain" description="Transketolase-like pyrimidine-binding" evidence="11">
    <location>
        <begin position="329"/>
        <end position="493"/>
    </location>
</feature>
<feature type="binding site" evidence="10">
    <location>
        <position position="380"/>
    </location>
    <ligand>
        <name>thiamine diphosphate</name>
        <dbReference type="ChEBI" id="CHEBI:58937"/>
    </ligand>
</feature>
<dbReference type="EMBL" id="CP039396">
    <property type="protein sequence ID" value="QCD41174.1"/>
    <property type="molecule type" value="Genomic_DNA"/>
</dbReference>
<evidence type="ECO:0000256" key="8">
    <source>
        <dbReference type="ARBA" id="ARBA00023052"/>
    </source>
</evidence>
<evidence type="ECO:0000256" key="3">
    <source>
        <dbReference type="ARBA" id="ARBA00011738"/>
    </source>
</evidence>
<dbReference type="GO" id="GO:0008661">
    <property type="term" value="F:1-deoxy-D-xylulose-5-phosphate synthase activity"/>
    <property type="evidence" value="ECO:0007669"/>
    <property type="project" value="UniProtKB-UniRule"/>
</dbReference>
<dbReference type="PANTHER" id="PTHR43322:SF5">
    <property type="entry name" value="1-DEOXY-D-XYLULOSE-5-PHOSPHATE SYNTHASE, CHLOROPLASTIC"/>
    <property type="match status" value="1"/>
</dbReference>
<evidence type="ECO:0000256" key="2">
    <source>
        <dbReference type="ARBA" id="ARBA00011081"/>
    </source>
</evidence>
<evidence type="ECO:0000259" key="11">
    <source>
        <dbReference type="SMART" id="SM00861"/>
    </source>
</evidence>
<dbReference type="NCBIfam" id="TIGR00204">
    <property type="entry name" value="dxs"/>
    <property type="match status" value="1"/>
</dbReference>
<evidence type="ECO:0000256" key="10">
    <source>
        <dbReference type="HAMAP-Rule" id="MF_00315"/>
    </source>
</evidence>
<dbReference type="UniPathway" id="UPA00064">
    <property type="reaction ID" value="UER00091"/>
</dbReference>
<comment type="catalytic activity">
    <reaction evidence="10">
        <text>D-glyceraldehyde 3-phosphate + pyruvate + H(+) = 1-deoxy-D-xylulose 5-phosphate + CO2</text>
        <dbReference type="Rhea" id="RHEA:12605"/>
        <dbReference type="ChEBI" id="CHEBI:15361"/>
        <dbReference type="ChEBI" id="CHEBI:15378"/>
        <dbReference type="ChEBI" id="CHEBI:16526"/>
        <dbReference type="ChEBI" id="CHEBI:57792"/>
        <dbReference type="ChEBI" id="CHEBI:59776"/>
        <dbReference type="EC" id="2.2.1.7"/>
    </reaction>
</comment>
<comment type="cofactor">
    <cofactor evidence="10">
        <name>thiamine diphosphate</name>
        <dbReference type="ChEBI" id="CHEBI:58937"/>
    </cofactor>
    <text evidence="10">Binds 1 thiamine pyrophosphate per subunit.</text>
</comment>
<dbReference type="Gene3D" id="3.40.50.970">
    <property type="match status" value="2"/>
</dbReference>
<dbReference type="Pfam" id="PF02779">
    <property type="entry name" value="Transket_pyr"/>
    <property type="match status" value="1"/>
</dbReference>
<evidence type="ECO:0000313" key="13">
    <source>
        <dbReference type="Proteomes" id="UP000297149"/>
    </source>
</evidence>
<keyword evidence="6 10" id="KW-0460">Magnesium</keyword>
<dbReference type="Proteomes" id="UP000297149">
    <property type="component" value="Chromosome"/>
</dbReference>
<evidence type="ECO:0000256" key="6">
    <source>
        <dbReference type="ARBA" id="ARBA00022842"/>
    </source>
</evidence>
<dbReference type="PROSITE" id="PS00802">
    <property type="entry name" value="TRANSKETOLASE_2"/>
    <property type="match status" value="1"/>
</dbReference>
<dbReference type="SUPFAM" id="SSF52518">
    <property type="entry name" value="Thiamin diphosphate-binding fold (THDP-binding)"/>
    <property type="match status" value="2"/>
</dbReference>
<proteinExistence type="inferred from homology"/>
<feature type="binding site" evidence="10">
    <location>
        <begin position="157"/>
        <end position="158"/>
    </location>
    <ligand>
        <name>thiamine diphosphate</name>
        <dbReference type="ChEBI" id="CHEBI:58937"/>
    </ligand>
</feature>
<dbReference type="InterPro" id="IPR033248">
    <property type="entry name" value="Transketolase_C"/>
</dbReference>
<dbReference type="Pfam" id="PF13292">
    <property type="entry name" value="DXP_synthase_N"/>
    <property type="match status" value="1"/>
</dbReference>
<keyword evidence="9 10" id="KW-0414">Isoprene biosynthesis</keyword>
<sequence>MEKETKDDKYPLLSQIDSPADLRKLPVQELPKVCSELRSFLINSLSTHPGHFASSMGAVELTVALHYVFNTPYDRIVWDVGHQAYGHKILTGRRERFSTNRTLGGLSGFPSPKESEYDTFTAGHASNSISAALGMTVASSLQNETPLRNVVAVIGDASISGGLAFEGLNNAANANSNLLIILNDNDMSIDRNVGSLNSYLAHLTTSKAYNNLRYKFARFLRKNHLVTNKGKGMIMRFNNSLKSLITKEQNIFEGLNIRYFGPFDGHDLPTIINVLNEIKDFSGPRILHLRTIKGKGYEPAEKDPARWHAPGRFDAKTGKIIKDSVKKAPKYQDVFGETLVALAERNTKIVGVTAAMPSGTSMNKLEKAFPSRTFDVGISEGHAVTFAGGMAKEGMKPFVAIYSSFLQRAYSHIIHDVAIEGLPVTFCLDRAGLVGEDGATHHGVFDMAYLRSIPGMTVASPRSLDMLRHLMLTAESFDGPFAIRYPRGNGDSELSEEMHKLPVGKGELLKDGSDMVVLTIGPVASEARKVIDRAEKEFGISIAHYDMIFLKPMDKEIIDRIVAMNVPVITVEDGVVDGGMGSAVLEALSEAGSDVAVHRLGVPDRFIPQGKPAELKHLCGFDEEGIYEAIAKIANPVKG</sequence>
<dbReference type="SUPFAM" id="SSF52922">
    <property type="entry name" value="TK C-terminal domain-like"/>
    <property type="match status" value="1"/>
</dbReference>
<evidence type="ECO:0000256" key="1">
    <source>
        <dbReference type="ARBA" id="ARBA00004980"/>
    </source>
</evidence>
<reference evidence="13" key="1">
    <citation type="submission" date="2019-02" db="EMBL/GenBank/DDBJ databases">
        <title>Isolation and identification of novel species under the genus Muribaculum.</title>
        <authorList>
            <person name="Miyake S."/>
            <person name="Ding Y."/>
            <person name="Low A."/>
            <person name="Soh M."/>
            <person name="Seedorf H."/>
        </authorList>
    </citation>
    <scope>NUCLEOTIDE SEQUENCE [LARGE SCALE GENOMIC DNA]</scope>
    <source>
        <strain evidence="13">H5</strain>
    </source>
</reference>
<feature type="binding site" evidence="10">
    <location>
        <begin position="123"/>
        <end position="125"/>
    </location>
    <ligand>
        <name>thiamine diphosphate</name>
        <dbReference type="ChEBI" id="CHEBI:58937"/>
    </ligand>
</feature>